<sequence>MGKAKRTKFKVSHSKSYQKPGKVVPKPATSSGKSVKHKKPSKSAPPPAPTVPFSPTDHVLLVGEGDFSFSRSLVEAHGCSSLIATSFDMQSALRGKYPQVASHIRVLEEDGCQVLYGVDATKLGKPGTSDGGGKEVKRGWFDKVVFNFPHVGGLTKDVNRQARHNQGLLVGFFKSALPLMVAEGSIIVTLFEGEPYDLWNIRDLARHVGLKVERSFKFQASAYPGYKHVRTLGNIEGGGGWKGEDRPARTYIFKVNEKEAQPTPESKKKRGNSDSEDD</sequence>
<dbReference type="PANTHER" id="PTHR11538:SF26">
    <property type="entry name" value="FERREDOXIN-FOLD ANTICODON-BINDING DOMAIN-CONTAINING PROTEIN 1"/>
    <property type="match status" value="1"/>
</dbReference>
<organism evidence="3 4">
    <name type="scientific">Lepraria finkii</name>
    <dbReference type="NCBI Taxonomy" id="1340010"/>
    <lineage>
        <taxon>Eukaryota</taxon>
        <taxon>Fungi</taxon>
        <taxon>Dikarya</taxon>
        <taxon>Ascomycota</taxon>
        <taxon>Pezizomycotina</taxon>
        <taxon>Lecanoromycetes</taxon>
        <taxon>OSLEUM clade</taxon>
        <taxon>Lecanoromycetidae</taxon>
        <taxon>Lecanorales</taxon>
        <taxon>Lecanorineae</taxon>
        <taxon>Stereocaulaceae</taxon>
        <taxon>Lepraria</taxon>
    </lineage>
</organism>
<evidence type="ECO:0000256" key="1">
    <source>
        <dbReference type="SAM" id="MobiDB-lite"/>
    </source>
</evidence>
<dbReference type="PANTHER" id="PTHR11538">
    <property type="entry name" value="PHENYLALANYL-TRNA SYNTHETASE"/>
    <property type="match status" value="1"/>
</dbReference>
<evidence type="ECO:0000313" key="3">
    <source>
        <dbReference type="EMBL" id="KAL2052641.1"/>
    </source>
</evidence>
<dbReference type="InterPro" id="IPR019446">
    <property type="entry name" value="BMT5-like"/>
</dbReference>
<evidence type="ECO:0000259" key="2">
    <source>
        <dbReference type="Pfam" id="PF10354"/>
    </source>
</evidence>
<name>A0ABR4B6J1_9LECA</name>
<dbReference type="Pfam" id="PF10354">
    <property type="entry name" value="BMT5-like"/>
    <property type="match status" value="1"/>
</dbReference>
<feature type="domain" description="25S rRNA (uridine-N(3))-methyltransferase BMT5-like" evidence="2">
    <location>
        <begin position="60"/>
        <end position="230"/>
    </location>
</feature>
<evidence type="ECO:0000313" key="4">
    <source>
        <dbReference type="Proteomes" id="UP001590951"/>
    </source>
</evidence>
<dbReference type="EMBL" id="JBHFEH010000026">
    <property type="protein sequence ID" value="KAL2052641.1"/>
    <property type="molecule type" value="Genomic_DNA"/>
</dbReference>
<feature type="region of interest" description="Disordered" evidence="1">
    <location>
        <begin position="1"/>
        <end position="54"/>
    </location>
</feature>
<feature type="compositionally biased region" description="Basic residues" evidence="1">
    <location>
        <begin position="1"/>
        <end position="13"/>
    </location>
</feature>
<protein>
    <recommendedName>
        <fullName evidence="2">25S rRNA (uridine-N(3))-methyltransferase BMT5-like domain-containing protein</fullName>
    </recommendedName>
</protein>
<reference evidence="3 4" key="1">
    <citation type="submission" date="2024-09" db="EMBL/GenBank/DDBJ databases">
        <title>Rethinking Asexuality: The Enigmatic Case of Functional Sexual Genes in Lepraria (Stereocaulaceae).</title>
        <authorList>
            <person name="Doellman M."/>
            <person name="Sun Y."/>
            <person name="Barcenas-Pena A."/>
            <person name="Lumbsch H.T."/>
            <person name="Grewe F."/>
        </authorList>
    </citation>
    <scope>NUCLEOTIDE SEQUENCE [LARGE SCALE GENOMIC DNA]</scope>
    <source>
        <strain evidence="3 4">Grewe 0041</strain>
    </source>
</reference>
<feature type="compositionally biased region" description="Pro residues" evidence="1">
    <location>
        <begin position="43"/>
        <end position="52"/>
    </location>
</feature>
<keyword evidence="4" id="KW-1185">Reference proteome</keyword>
<feature type="region of interest" description="Disordered" evidence="1">
    <location>
        <begin position="254"/>
        <end position="278"/>
    </location>
</feature>
<dbReference type="Proteomes" id="UP001590951">
    <property type="component" value="Unassembled WGS sequence"/>
</dbReference>
<comment type="caution">
    <text evidence="3">The sequence shown here is derived from an EMBL/GenBank/DDBJ whole genome shotgun (WGS) entry which is preliminary data.</text>
</comment>
<gene>
    <name evidence="3" type="ORF">ABVK25_007201</name>
</gene>
<accession>A0ABR4B6J1</accession>
<proteinExistence type="predicted"/>